<accession>H0QIC9</accession>
<comment type="caution">
    <text evidence="4">The sequence shown here is derived from an EMBL/GenBank/DDBJ whole genome shotgun (WGS) entry which is preliminary data.</text>
</comment>
<name>H0QIC9_ARTG1</name>
<feature type="signal peptide" evidence="2">
    <location>
        <begin position="1"/>
        <end position="21"/>
    </location>
</feature>
<dbReference type="PROSITE" id="PS51549">
    <property type="entry name" value="DM13"/>
    <property type="match status" value="1"/>
</dbReference>
<dbReference type="EMBL" id="BAEG01000019">
    <property type="protein sequence ID" value="GAB12580.1"/>
    <property type="molecule type" value="Genomic_DNA"/>
</dbReference>
<dbReference type="Pfam" id="PF10517">
    <property type="entry name" value="DM13"/>
    <property type="match status" value="1"/>
</dbReference>
<dbReference type="AlphaFoldDB" id="H0QIC9"/>
<feature type="chain" id="PRO_5039199365" description="DM13 domain-containing protein" evidence="2">
    <location>
        <begin position="22"/>
        <end position="165"/>
    </location>
</feature>
<keyword evidence="5" id="KW-1185">Reference proteome</keyword>
<dbReference type="PROSITE" id="PS51257">
    <property type="entry name" value="PROKAR_LIPOPROTEIN"/>
    <property type="match status" value="1"/>
</dbReference>
<protein>
    <recommendedName>
        <fullName evidence="3">DM13 domain-containing protein</fullName>
    </recommendedName>
</protein>
<evidence type="ECO:0000259" key="3">
    <source>
        <dbReference type="PROSITE" id="PS51549"/>
    </source>
</evidence>
<feature type="domain" description="DM13" evidence="3">
    <location>
        <begin position="49"/>
        <end position="162"/>
    </location>
</feature>
<proteinExistence type="predicted"/>
<keyword evidence="2" id="KW-0732">Signal</keyword>
<evidence type="ECO:0000313" key="4">
    <source>
        <dbReference type="EMBL" id="GAB12580.1"/>
    </source>
</evidence>
<organism evidence="4 5">
    <name type="scientific">Arthrobacter globiformis (strain ATCC 8010 / DSM 20124 / JCM 1332 / NBRC 12137 / NCIMB 8907 / NRRL B-2979 / 168)</name>
    <dbReference type="NCBI Taxonomy" id="1077972"/>
    <lineage>
        <taxon>Bacteria</taxon>
        <taxon>Bacillati</taxon>
        <taxon>Actinomycetota</taxon>
        <taxon>Actinomycetes</taxon>
        <taxon>Micrococcales</taxon>
        <taxon>Micrococcaceae</taxon>
        <taxon>Arthrobacter</taxon>
    </lineage>
</organism>
<gene>
    <name evidence="4" type="ORF">ARGLB_019_00030</name>
</gene>
<reference evidence="4 5" key="1">
    <citation type="submission" date="2011-12" db="EMBL/GenBank/DDBJ databases">
        <title>Whole genome shotgun sequence of Arthrobacter globiformis NBRC 12137.</title>
        <authorList>
            <person name="Miyazawa S."/>
            <person name="Hosoyama A."/>
            <person name="Tsuchikane K."/>
            <person name="Katsumata H."/>
            <person name="Yamazaki S."/>
            <person name="Fujita N."/>
        </authorList>
    </citation>
    <scope>NUCLEOTIDE SEQUENCE [LARGE SCALE GENOMIC DNA]</scope>
    <source>
        <strain evidence="4 5">NBRC 12137</strain>
    </source>
</reference>
<feature type="region of interest" description="Disordered" evidence="1">
    <location>
        <begin position="26"/>
        <end position="49"/>
    </location>
</feature>
<sequence length="165" mass="17332">MKLPKPALLAGTIAASLTACTYSGPAPEAGSTHTEISVPSSSASSTRPMTLEGKFQSQAAVTDGSAMIHVTNRGAVLQLKDFSTAPGEDLRLMLSPGTLSPNDEGDPAITSSELLDLGPIDDTASLRIHMDTKMWSSIRSPIRSVVIYNNAERTAYGTANLTQQL</sequence>
<evidence type="ECO:0000313" key="5">
    <source>
        <dbReference type="Proteomes" id="UP000003828"/>
    </source>
</evidence>
<dbReference type="InterPro" id="IPR019545">
    <property type="entry name" value="DM13_domain"/>
</dbReference>
<evidence type="ECO:0000256" key="2">
    <source>
        <dbReference type="SAM" id="SignalP"/>
    </source>
</evidence>
<dbReference type="Proteomes" id="UP000003828">
    <property type="component" value="Unassembled WGS sequence"/>
</dbReference>
<evidence type="ECO:0000256" key="1">
    <source>
        <dbReference type="SAM" id="MobiDB-lite"/>
    </source>
</evidence>